<name>A0A1G2CF90_9BACT</name>
<feature type="coiled-coil region" evidence="1">
    <location>
        <begin position="449"/>
        <end position="476"/>
    </location>
</feature>
<feature type="region of interest" description="Disordered" evidence="2">
    <location>
        <begin position="589"/>
        <end position="621"/>
    </location>
</feature>
<dbReference type="EMBL" id="MHLA01000015">
    <property type="protein sequence ID" value="OGY99419.1"/>
    <property type="molecule type" value="Genomic_DNA"/>
</dbReference>
<dbReference type="AlphaFoldDB" id="A0A1G2CF90"/>
<evidence type="ECO:0000256" key="2">
    <source>
        <dbReference type="SAM" id="MobiDB-lite"/>
    </source>
</evidence>
<dbReference type="STRING" id="1798650.A2945_01010"/>
<reference evidence="4 5" key="1">
    <citation type="journal article" date="2016" name="Nat. Commun.">
        <title>Thousands of microbial genomes shed light on interconnected biogeochemical processes in an aquifer system.</title>
        <authorList>
            <person name="Anantharaman K."/>
            <person name="Brown C.T."/>
            <person name="Hug L.A."/>
            <person name="Sharon I."/>
            <person name="Castelle C.J."/>
            <person name="Probst A.J."/>
            <person name="Thomas B.C."/>
            <person name="Singh A."/>
            <person name="Wilkins M.J."/>
            <person name="Karaoz U."/>
            <person name="Brodie E.L."/>
            <person name="Williams K.H."/>
            <person name="Hubbard S.S."/>
            <person name="Banfield J.F."/>
        </authorList>
    </citation>
    <scope>NUCLEOTIDE SEQUENCE [LARGE SCALE GENOMIC DNA]</scope>
</reference>
<dbReference type="Proteomes" id="UP000178880">
    <property type="component" value="Unassembled WGS sequence"/>
</dbReference>
<protein>
    <recommendedName>
        <fullName evidence="3">RecF/RecN/SMC N-terminal domain-containing protein</fullName>
    </recommendedName>
</protein>
<feature type="compositionally biased region" description="Acidic residues" evidence="2">
    <location>
        <begin position="597"/>
        <end position="615"/>
    </location>
</feature>
<gene>
    <name evidence="4" type="ORF">A2945_01010</name>
</gene>
<organism evidence="4 5">
    <name type="scientific">Candidatus Liptonbacteria bacterium RIFCSPLOWO2_01_FULL_52_25</name>
    <dbReference type="NCBI Taxonomy" id="1798650"/>
    <lineage>
        <taxon>Bacteria</taxon>
        <taxon>Candidatus Liptoniibacteriota</taxon>
    </lineage>
</organism>
<dbReference type="Pfam" id="PF02463">
    <property type="entry name" value="SMC_N"/>
    <property type="match status" value="1"/>
</dbReference>
<comment type="caution">
    <text evidence="4">The sequence shown here is derived from an EMBL/GenBank/DDBJ whole genome shotgun (WGS) entry which is preliminary data.</text>
</comment>
<dbReference type="InterPro" id="IPR027417">
    <property type="entry name" value="P-loop_NTPase"/>
</dbReference>
<dbReference type="SUPFAM" id="SSF52540">
    <property type="entry name" value="P-loop containing nucleoside triphosphate hydrolases"/>
    <property type="match status" value="1"/>
</dbReference>
<evidence type="ECO:0000256" key="1">
    <source>
        <dbReference type="SAM" id="Coils"/>
    </source>
</evidence>
<evidence type="ECO:0000259" key="3">
    <source>
        <dbReference type="Pfam" id="PF02463"/>
    </source>
</evidence>
<dbReference type="InterPro" id="IPR003395">
    <property type="entry name" value="RecF/RecN/SMC_N"/>
</dbReference>
<sequence length="734" mass="83150">MPHFLKRLELNGFKSFAGKTVLEFPSGITAIVGPNGSGKSNIVDAVRWLLGERDAKNLRGAKVEDLIFAGTAKRPRLGMATASLHFENKNNFFPVDFSEVSVVRQIARDGQSKYFLNKSEVLLRDLVDFLAKARLGSRGMVVVTQGNSDVFIRATPKERREMIEEILGLREYQLKKADAERRLKNSQINLDKVGALVEEILPHLRSLKRQTSRWERRGAFEEELRGLENQFFGSRMRDIKEGLAAVQAKIDGAKGERAIYEKEKKAAEEEQRRVEASQPEGRKDIEKIKTQTQAILERRSQLQKELGKIEAQIEMGSHAAVSPQATRSAAKILDHIKEIKDILTSGLHGDMIEMQEAIRSAIEEINVVLEEDDEEIMPRAKTRDVNPALTAQFEKVDKDLRSLEAEMRSLKDKEGQLEKSQETFYHAFKAAVAGVEVAKEKIEKWETRNREHIFEKERLDLRREELERQIAQAGRRPGEFHEAGGSMQAGELAETEKRLFKLRGDLASIGEIDEALMKEARETESRYEFLSKESDDLNAAVRDLRALIADLTEKIKNEFDKALVKINDEFGKFFDLMFGGGHAKLKVEKPEEKNIGEENEEAEGEEEEEDEEEEEKYAPEQVPGLEIELRLPRKKINSLEMLSGGERSLVGIAALFAMISVSPPPFLVLDEIDAALDERNARRFSEMLKEFSKKTQFVIVTHNRATMEVADVLYGVTLSDDGTSKILSLKLETV</sequence>
<keyword evidence="1" id="KW-0175">Coiled coil</keyword>
<evidence type="ECO:0000313" key="5">
    <source>
        <dbReference type="Proteomes" id="UP000178880"/>
    </source>
</evidence>
<dbReference type="Gene3D" id="3.40.50.300">
    <property type="entry name" value="P-loop containing nucleotide triphosphate hydrolases"/>
    <property type="match status" value="2"/>
</dbReference>
<proteinExistence type="predicted"/>
<accession>A0A1G2CF90</accession>
<feature type="coiled-coil region" evidence="1">
    <location>
        <begin position="351"/>
        <end position="423"/>
    </location>
</feature>
<evidence type="ECO:0000313" key="4">
    <source>
        <dbReference type="EMBL" id="OGY99419.1"/>
    </source>
</evidence>
<dbReference type="PANTHER" id="PTHR43977">
    <property type="entry name" value="STRUCTURAL MAINTENANCE OF CHROMOSOMES PROTEIN 3"/>
    <property type="match status" value="1"/>
</dbReference>
<feature type="coiled-coil region" evidence="1">
    <location>
        <begin position="243"/>
        <end position="305"/>
    </location>
</feature>
<feature type="coiled-coil region" evidence="1">
    <location>
        <begin position="513"/>
        <end position="561"/>
    </location>
</feature>
<feature type="domain" description="RecF/RecN/SMC N-terminal" evidence="3">
    <location>
        <begin position="4"/>
        <end position="724"/>
    </location>
</feature>